<dbReference type="Proteomes" id="UP001642464">
    <property type="component" value="Unassembled WGS sequence"/>
</dbReference>
<dbReference type="PANTHER" id="PTHR47534:SF3">
    <property type="entry name" value="ALCOHOL DEHYDROGENASE-LIKE C-TERMINAL DOMAIN-CONTAINING PROTEIN"/>
    <property type="match status" value="1"/>
</dbReference>
<protein>
    <submittedName>
        <fullName evidence="2">tRNA (Carboxymethyluridine(34)-5-O)-methyltransferase (tRNA methyltransferase 9 homolog) (AtTRM9)</fullName>
    </submittedName>
</protein>
<proteinExistence type="predicted"/>
<dbReference type="SUPFAM" id="SSF51735">
    <property type="entry name" value="NAD(P)-binding Rossmann-fold domains"/>
    <property type="match status" value="1"/>
</dbReference>
<sequence>VAPEESENVLKTPAIEAENVHKVYDAIASHWNHTRYKAWPRVEAFVRSLPRHSLVADLGCGNGKNLPHVKEAGGFAVASDISAPLAQIAAEDGACSSAGAGAADGPRKGSSSRLAQAQAASQDVWLSPRRAVVVGATSGIGQGLALRLAEAGCGVMVVGRSPDRGQALVEELRRRAAEKAAEQGAECEEKAYSFRQLDAFSLPDCRQLANEIQKEGGLDYLVLTQGMATMQGYTPTPVEKGGLDEKLTLHYYSRALLMTALAPLLQCSSDGRCLSVLSGGVHSAYANYAEDPELAKGYSLTKAANCAGFYNDIAVEKLSEEYQGVSFIHACPGFVATSWGTEMPWLVKRLVRALQRFGRSKEDAGEYLFRSLYHEEFSEGGCYIVNEFGEKTQKFTALQAEAKDAVWARTKEVLSRF</sequence>
<keyword evidence="3" id="KW-1185">Reference proteome</keyword>
<evidence type="ECO:0000256" key="1">
    <source>
        <dbReference type="ARBA" id="ARBA00023002"/>
    </source>
</evidence>
<dbReference type="Gene3D" id="3.40.50.720">
    <property type="entry name" value="NAD(P)-binding Rossmann-like Domain"/>
    <property type="match status" value="1"/>
</dbReference>
<dbReference type="CDD" id="cd05233">
    <property type="entry name" value="SDR_c"/>
    <property type="match status" value="1"/>
</dbReference>
<dbReference type="Pfam" id="PF00106">
    <property type="entry name" value="adh_short"/>
    <property type="match status" value="1"/>
</dbReference>
<dbReference type="InterPro" id="IPR036291">
    <property type="entry name" value="NAD(P)-bd_dom_sf"/>
</dbReference>
<dbReference type="SUPFAM" id="SSF53335">
    <property type="entry name" value="S-adenosyl-L-methionine-dependent methyltransferases"/>
    <property type="match status" value="1"/>
</dbReference>
<comment type="caution">
    <text evidence="2">The sequence shown here is derived from an EMBL/GenBank/DDBJ whole genome shotgun (WGS) entry which is preliminary data.</text>
</comment>
<dbReference type="InterPro" id="IPR052228">
    <property type="entry name" value="Sec_Metab_Biosynth_Oxidored"/>
</dbReference>
<dbReference type="InterPro" id="IPR029063">
    <property type="entry name" value="SAM-dependent_MTases_sf"/>
</dbReference>
<organism evidence="2 3">
    <name type="scientific">Durusdinium trenchii</name>
    <dbReference type="NCBI Taxonomy" id="1381693"/>
    <lineage>
        <taxon>Eukaryota</taxon>
        <taxon>Sar</taxon>
        <taxon>Alveolata</taxon>
        <taxon>Dinophyceae</taxon>
        <taxon>Suessiales</taxon>
        <taxon>Symbiodiniaceae</taxon>
        <taxon>Durusdinium</taxon>
    </lineage>
</organism>
<dbReference type="InterPro" id="IPR002347">
    <property type="entry name" value="SDR_fam"/>
</dbReference>
<accession>A0ABP0N170</accession>
<dbReference type="EMBL" id="CAXAMM010025670">
    <property type="protein sequence ID" value="CAK9057401.1"/>
    <property type="molecule type" value="Genomic_DNA"/>
</dbReference>
<feature type="non-terminal residue" evidence="2">
    <location>
        <position position="1"/>
    </location>
</feature>
<name>A0ABP0N170_9DINO</name>
<keyword evidence="1" id="KW-0560">Oxidoreductase</keyword>
<evidence type="ECO:0000313" key="2">
    <source>
        <dbReference type="EMBL" id="CAK9057401.1"/>
    </source>
</evidence>
<reference evidence="2 3" key="1">
    <citation type="submission" date="2024-02" db="EMBL/GenBank/DDBJ databases">
        <authorList>
            <person name="Chen Y."/>
            <person name="Shah S."/>
            <person name="Dougan E. K."/>
            <person name="Thang M."/>
            <person name="Chan C."/>
        </authorList>
    </citation>
    <scope>NUCLEOTIDE SEQUENCE [LARGE SCALE GENOMIC DNA]</scope>
</reference>
<dbReference type="PANTHER" id="PTHR47534">
    <property type="entry name" value="YALI0E05731P"/>
    <property type="match status" value="1"/>
</dbReference>
<gene>
    <name evidence="2" type="ORF">SCF082_LOCUS30824</name>
</gene>
<dbReference type="Gene3D" id="3.40.50.150">
    <property type="entry name" value="Vaccinia Virus protein VP39"/>
    <property type="match status" value="1"/>
</dbReference>
<dbReference type="PRINTS" id="PR00081">
    <property type="entry name" value="GDHRDH"/>
</dbReference>
<evidence type="ECO:0000313" key="3">
    <source>
        <dbReference type="Proteomes" id="UP001642464"/>
    </source>
</evidence>